<gene>
    <name evidence="1" type="ORF">BECKFW1821C_GA0114237_104025</name>
</gene>
<name>A0A450TV92_9GAMM</name>
<organism evidence="1">
    <name type="scientific">Candidatus Kentrum sp. FW</name>
    <dbReference type="NCBI Taxonomy" id="2126338"/>
    <lineage>
        <taxon>Bacteria</taxon>
        <taxon>Pseudomonadati</taxon>
        <taxon>Pseudomonadota</taxon>
        <taxon>Gammaproteobacteria</taxon>
        <taxon>Candidatus Kentrum</taxon>
    </lineage>
</organism>
<accession>A0A450TV92</accession>
<dbReference type="EMBL" id="CAADFE010000040">
    <property type="protein sequence ID" value="VFJ72926.1"/>
    <property type="molecule type" value="Genomic_DNA"/>
</dbReference>
<dbReference type="AlphaFoldDB" id="A0A450TV92"/>
<evidence type="ECO:0000313" key="1">
    <source>
        <dbReference type="EMBL" id="VFJ72926.1"/>
    </source>
</evidence>
<proteinExistence type="predicted"/>
<reference evidence="1" key="1">
    <citation type="submission" date="2019-02" db="EMBL/GenBank/DDBJ databases">
        <authorList>
            <person name="Gruber-Vodicka R. H."/>
            <person name="Seah K. B. B."/>
        </authorList>
    </citation>
    <scope>NUCLEOTIDE SEQUENCE</scope>
    <source>
        <strain evidence="1">BECK_BZ131</strain>
    </source>
</reference>
<protein>
    <submittedName>
        <fullName evidence="1">Uncharacterized protein</fullName>
    </submittedName>
</protein>
<sequence length="45" mass="5250">MENDIHVVGMSTKDPGQAPLLLELVKELKDLGHEEQQSYRQRYPR</sequence>